<reference evidence="4 5" key="1">
    <citation type="submission" date="2017-09" db="EMBL/GenBank/DDBJ databases">
        <authorList>
            <person name="Haney C."/>
            <person name="Melnyk R."/>
        </authorList>
    </citation>
    <scope>NUCLEOTIDE SEQUENCE [LARGE SCALE GENOMIC DNA]</scope>
    <source>
        <strain evidence="4 5">CH229</strain>
    </source>
</reference>
<dbReference type="InterPro" id="IPR013762">
    <property type="entry name" value="Integrase-like_cat_sf"/>
</dbReference>
<dbReference type="Gene3D" id="1.10.443.10">
    <property type="entry name" value="Intergrase catalytic core"/>
    <property type="match status" value="1"/>
</dbReference>
<accession>A0A854XGK2</accession>
<dbReference type="PROSITE" id="PS51898">
    <property type="entry name" value="TYR_RECOMBINASE"/>
    <property type="match status" value="1"/>
</dbReference>
<dbReference type="CDD" id="cd00397">
    <property type="entry name" value="DNA_BRE_C"/>
    <property type="match status" value="1"/>
</dbReference>
<evidence type="ECO:0000256" key="1">
    <source>
        <dbReference type="ARBA" id="ARBA00022908"/>
    </source>
</evidence>
<dbReference type="InterPro" id="IPR002104">
    <property type="entry name" value="Integrase_catalytic"/>
</dbReference>
<protein>
    <recommendedName>
        <fullName evidence="3">Tyr recombinase domain-containing protein</fullName>
    </recommendedName>
</protein>
<dbReference type="InterPro" id="IPR050090">
    <property type="entry name" value="Tyrosine_recombinase_XerCD"/>
</dbReference>
<keyword evidence="2" id="KW-0233">DNA recombination</keyword>
<comment type="caution">
    <text evidence="4">The sequence shown here is derived from an EMBL/GenBank/DDBJ whole genome shotgun (WGS) entry which is preliminary data.</text>
</comment>
<evidence type="ECO:0000256" key="2">
    <source>
        <dbReference type="ARBA" id="ARBA00023172"/>
    </source>
</evidence>
<dbReference type="EMBL" id="NXHE01000007">
    <property type="protein sequence ID" value="PCM50237.1"/>
    <property type="molecule type" value="Genomic_DNA"/>
</dbReference>
<proteinExistence type="predicted"/>
<reference evidence="4 5" key="2">
    <citation type="submission" date="2017-10" db="EMBL/GenBank/DDBJ databases">
        <title>Rhizosphere-associated Pseudomonas modulate jasmonic acid/salicylic acid antagonism to induce systemic resistance to herbivores at the cost of susceptibility to pathogens.</title>
        <authorList>
            <person name="Haney C.H."/>
            <person name="Wiesmann C.L."/>
            <person name="Shapiro L.R."/>
            <person name="O'Sullivan L.R."/>
            <person name="Khorasani S."/>
            <person name="Melnyk R.A."/>
            <person name="Xiao L."/>
            <person name="Bush J."/>
            <person name="Carrillo J."/>
            <person name="Pierce N.E."/>
            <person name="Ausubel F.M."/>
        </authorList>
    </citation>
    <scope>NUCLEOTIDE SEQUENCE [LARGE SCALE GENOMIC DNA]</scope>
    <source>
        <strain evidence="4 5">CH229</strain>
    </source>
</reference>
<name>A0A854XGK2_PSEFL</name>
<dbReference type="InterPro" id="IPR011010">
    <property type="entry name" value="DNA_brk_join_enz"/>
</dbReference>
<sequence length="463" mass="53094">MVRRTYHSVVEIPMGGREAGRALPTLILQDGEPSLYSLAWTRNMMIDDDSSPMHLSKSIAAVGLFYDFYIGVYGGKVLAPEEMSGLMRQFFQARAYGCSDLGWEPVGRKTAKIDVRRASEFSSFCSKNFGSMPINPIETKLVENLNVSEQMAHYANLKNRKNWDLLYHLTPTTQLGQGIVNNYSFNPKSGFKQQAPKHEYFPPDKILSLIKATDSLRDKLAFLILFFGGLRESELMHLYISDITVINGSGSIRIGDPESSLYEWDDRFRGKQQGLRSRFLHERYGLIPRNKLGLTDPLHSGWKGMLYAKNNDEANFEWLVPEVGELFGRLHHRYLREFRTSISDDHPYYFINIKNHFFGSPLKISNFIKSFYRAAKRVGLSPTESGVNPHGARHFYGYFCASHLRIPIEQTQLMMRHASITSTQVYYALEDRVVRDELKKGYERLAKDVPSFAQSLIDFTQMD</sequence>
<dbReference type="GO" id="GO:0006310">
    <property type="term" value="P:DNA recombination"/>
    <property type="evidence" value="ECO:0007669"/>
    <property type="project" value="UniProtKB-KW"/>
</dbReference>
<feature type="domain" description="Tyr recombinase" evidence="3">
    <location>
        <begin position="196"/>
        <end position="443"/>
    </location>
</feature>
<dbReference type="PANTHER" id="PTHR30349">
    <property type="entry name" value="PHAGE INTEGRASE-RELATED"/>
    <property type="match status" value="1"/>
</dbReference>
<keyword evidence="1" id="KW-0229">DNA integration</keyword>
<evidence type="ECO:0000313" key="5">
    <source>
        <dbReference type="Proteomes" id="UP000218643"/>
    </source>
</evidence>
<dbReference type="AlphaFoldDB" id="A0A854XGK2"/>
<dbReference type="PANTHER" id="PTHR30349:SF64">
    <property type="entry name" value="PROPHAGE INTEGRASE INTD-RELATED"/>
    <property type="match status" value="1"/>
</dbReference>
<dbReference type="Proteomes" id="UP000218643">
    <property type="component" value="Unassembled WGS sequence"/>
</dbReference>
<evidence type="ECO:0000259" key="3">
    <source>
        <dbReference type="PROSITE" id="PS51898"/>
    </source>
</evidence>
<organism evidence="4 5">
    <name type="scientific">Pseudomonas fluorescens</name>
    <dbReference type="NCBI Taxonomy" id="294"/>
    <lineage>
        <taxon>Bacteria</taxon>
        <taxon>Pseudomonadati</taxon>
        <taxon>Pseudomonadota</taxon>
        <taxon>Gammaproteobacteria</taxon>
        <taxon>Pseudomonadales</taxon>
        <taxon>Pseudomonadaceae</taxon>
        <taxon>Pseudomonas</taxon>
    </lineage>
</organism>
<evidence type="ECO:0000313" key="4">
    <source>
        <dbReference type="EMBL" id="PCM50237.1"/>
    </source>
</evidence>
<dbReference type="RefSeq" id="WP_096795584.1">
    <property type="nucleotide sequence ID" value="NZ_NXHE01000007.1"/>
</dbReference>
<dbReference type="GO" id="GO:0015074">
    <property type="term" value="P:DNA integration"/>
    <property type="evidence" value="ECO:0007669"/>
    <property type="project" value="UniProtKB-KW"/>
</dbReference>
<dbReference type="GO" id="GO:0003677">
    <property type="term" value="F:DNA binding"/>
    <property type="evidence" value="ECO:0007669"/>
    <property type="project" value="InterPro"/>
</dbReference>
<gene>
    <name evidence="4" type="ORF">CP335_08545</name>
</gene>
<dbReference type="SUPFAM" id="SSF56349">
    <property type="entry name" value="DNA breaking-rejoining enzymes"/>
    <property type="match status" value="1"/>
</dbReference>